<reference evidence="1" key="1">
    <citation type="journal article" date="2015" name="Nature">
        <title>Complex archaea that bridge the gap between prokaryotes and eukaryotes.</title>
        <authorList>
            <person name="Spang A."/>
            <person name="Saw J.H."/>
            <person name="Jorgensen S.L."/>
            <person name="Zaremba-Niedzwiedzka K."/>
            <person name="Martijn J."/>
            <person name="Lind A.E."/>
            <person name="van Eijk R."/>
            <person name="Schleper C."/>
            <person name="Guy L."/>
            <person name="Ettema T.J."/>
        </authorList>
    </citation>
    <scope>NUCLEOTIDE SEQUENCE</scope>
</reference>
<organism evidence="1">
    <name type="scientific">marine sediment metagenome</name>
    <dbReference type="NCBI Taxonomy" id="412755"/>
    <lineage>
        <taxon>unclassified sequences</taxon>
        <taxon>metagenomes</taxon>
        <taxon>ecological metagenomes</taxon>
    </lineage>
</organism>
<evidence type="ECO:0000313" key="1">
    <source>
        <dbReference type="EMBL" id="KKL06543.1"/>
    </source>
</evidence>
<gene>
    <name evidence="1" type="ORF">LCGC14_2594970</name>
</gene>
<accession>A0A0F9D354</accession>
<dbReference type="NCBIfam" id="TIGR01665">
    <property type="entry name" value="put_anti_recept"/>
    <property type="match status" value="1"/>
</dbReference>
<dbReference type="EMBL" id="LAZR01043662">
    <property type="protein sequence ID" value="KKL06543.1"/>
    <property type="molecule type" value="Genomic_DNA"/>
</dbReference>
<dbReference type="AlphaFoldDB" id="A0A0F9D354"/>
<protein>
    <submittedName>
        <fullName evidence="1">Uncharacterized protein</fullName>
    </submittedName>
</protein>
<name>A0A0F9D354_9ZZZZ</name>
<dbReference type="InterPro" id="IPR007119">
    <property type="entry name" value="Phage_tail_spike_N"/>
</dbReference>
<comment type="caution">
    <text evidence="1">The sequence shown here is derived from an EMBL/GenBank/DDBJ whole genome shotgun (WGS) entry which is preliminary data.</text>
</comment>
<proteinExistence type="predicted"/>
<sequence length="308" mass="33811">VVDDIQGFTEWRISEIAQEDGDSGLIGIIKAESIRQDLLDGLIDDALDNNTIIYEFEITKSPSDLITNFVLTAAKSYFALGTIDPTDLITMTFSWDSPLAALQSIAKESNARLAIRRNGTTNYLIDLLIDPTPVNPTSEIRIGKNIVGVKHERKTDKLATRIYPRGEAIEEIHFTMAEAVWKVVSISTLDVVLVDPNSSVGPIAFDDQFNSKYLEKIDGTYVQITDTIFSSQIVVVASGTGISADDLVRIRLNSAGDQLTYLDSPADQVSLGVVPRVLDRPDFPHVQNLAPNSQFSGTYAVAWHRIGV</sequence>
<feature type="non-terminal residue" evidence="1">
    <location>
        <position position="1"/>
    </location>
</feature>